<evidence type="ECO:0000313" key="2">
    <source>
        <dbReference type="Proteomes" id="UP000077098"/>
    </source>
</evidence>
<dbReference type="InterPro" id="IPR009057">
    <property type="entry name" value="Homeodomain-like_sf"/>
</dbReference>
<dbReference type="InterPro" id="IPR002514">
    <property type="entry name" value="Transposase_8"/>
</dbReference>
<dbReference type="Pfam" id="PF01527">
    <property type="entry name" value="HTH_Tnp_1"/>
    <property type="match status" value="1"/>
</dbReference>
<protein>
    <submittedName>
        <fullName evidence="1">Transposase</fullName>
    </submittedName>
</protein>
<dbReference type="GO" id="GO:0003677">
    <property type="term" value="F:DNA binding"/>
    <property type="evidence" value="ECO:0007669"/>
    <property type="project" value="InterPro"/>
</dbReference>
<evidence type="ECO:0000313" key="1">
    <source>
        <dbReference type="EMBL" id="OAE49119.1"/>
    </source>
</evidence>
<organism evidence="1 2">
    <name type="scientific">Agrobacterium tumefaciens</name>
    <dbReference type="NCBI Taxonomy" id="358"/>
    <lineage>
        <taxon>Bacteria</taxon>
        <taxon>Pseudomonadati</taxon>
        <taxon>Pseudomonadota</taxon>
        <taxon>Alphaproteobacteria</taxon>
        <taxon>Hyphomicrobiales</taxon>
        <taxon>Rhizobiaceae</taxon>
        <taxon>Rhizobium/Agrobacterium group</taxon>
        <taxon>Agrobacterium</taxon>
        <taxon>Agrobacterium tumefaciens complex</taxon>
    </lineage>
</organism>
<reference evidence="1 2" key="1">
    <citation type="submission" date="2016-05" db="EMBL/GenBank/DDBJ databases">
        <authorList>
            <person name="Lavstsen T."/>
            <person name="Jespersen J.S."/>
        </authorList>
    </citation>
    <scope>NUCLEOTIDE SEQUENCE [LARGE SCALE GENOMIC DNA]</scope>
    <source>
        <strain evidence="1 2">KCJ1736</strain>
    </source>
</reference>
<dbReference type="GO" id="GO:0006313">
    <property type="term" value="P:DNA transposition"/>
    <property type="evidence" value="ECO:0007669"/>
    <property type="project" value="InterPro"/>
</dbReference>
<sequence length="100" mass="11154">MKRNRFTDEQIIGILKEHEVGTPVSELCRKHGVSDASIYKWKAKFGGMDVSEAKRLKTLEDENTKLKRLLADAMLDNAALKDLLGKNVWSASSVQGYATS</sequence>
<accession>A0A176XIS5</accession>
<dbReference type="GO" id="GO:0004803">
    <property type="term" value="F:transposase activity"/>
    <property type="evidence" value="ECO:0007669"/>
    <property type="project" value="InterPro"/>
</dbReference>
<dbReference type="EMBL" id="LXPS01000003">
    <property type="protein sequence ID" value="OAE49119.1"/>
    <property type="molecule type" value="Genomic_DNA"/>
</dbReference>
<dbReference type="PANTHER" id="PTHR33609:SF1">
    <property type="entry name" value="TRANSPOSASE"/>
    <property type="match status" value="1"/>
</dbReference>
<comment type="caution">
    <text evidence="1">The sequence shown here is derived from an EMBL/GenBank/DDBJ whole genome shotgun (WGS) entry which is preliminary data.</text>
</comment>
<dbReference type="PANTHER" id="PTHR33609">
    <property type="entry name" value="LOW CALCIUM RESPONSE LOCUS PROTEIN S"/>
    <property type="match status" value="1"/>
</dbReference>
<dbReference type="Proteomes" id="UP000077098">
    <property type="component" value="Unassembled WGS sequence"/>
</dbReference>
<dbReference type="SUPFAM" id="SSF46689">
    <property type="entry name" value="Homeodomain-like"/>
    <property type="match status" value="1"/>
</dbReference>
<name>A0A176XIS5_AGRTU</name>
<dbReference type="AlphaFoldDB" id="A0A176XIS5"/>
<dbReference type="InterPro" id="IPR052546">
    <property type="entry name" value="Transposase_8_domain"/>
</dbReference>
<gene>
    <name evidence="1" type="ORF">A7J57_00360</name>
</gene>
<proteinExistence type="predicted"/>